<feature type="domain" description="Major facilitator superfamily (MFS) profile" evidence="8">
    <location>
        <begin position="224"/>
        <end position="434"/>
    </location>
</feature>
<feature type="transmembrane region" description="Helical" evidence="7">
    <location>
        <begin position="260"/>
        <end position="282"/>
    </location>
</feature>
<feature type="transmembrane region" description="Helical" evidence="7">
    <location>
        <begin position="84"/>
        <end position="111"/>
    </location>
</feature>
<feature type="transmembrane region" description="Helical" evidence="7">
    <location>
        <begin position="168"/>
        <end position="187"/>
    </location>
</feature>
<dbReference type="InterPro" id="IPR020846">
    <property type="entry name" value="MFS_dom"/>
</dbReference>
<feature type="transmembrane region" description="Helical" evidence="7">
    <location>
        <begin position="223"/>
        <end position="240"/>
    </location>
</feature>
<dbReference type="InterPro" id="IPR011701">
    <property type="entry name" value="MFS"/>
</dbReference>
<evidence type="ECO:0000313" key="9">
    <source>
        <dbReference type="EMBL" id="MDM7884626.1"/>
    </source>
</evidence>
<dbReference type="PROSITE" id="PS50850">
    <property type="entry name" value="MFS"/>
    <property type="match status" value="1"/>
</dbReference>
<feature type="region of interest" description="Disordered" evidence="6">
    <location>
        <begin position="411"/>
        <end position="434"/>
    </location>
</feature>
<evidence type="ECO:0000256" key="6">
    <source>
        <dbReference type="SAM" id="MobiDB-lite"/>
    </source>
</evidence>
<evidence type="ECO:0000256" key="3">
    <source>
        <dbReference type="ARBA" id="ARBA00022692"/>
    </source>
</evidence>
<dbReference type="InterPro" id="IPR036259">
    <property type="entry name" value="MFS_trans_sf"/>
</dbReference>
<dbReference type="CDD" id="cd06173">
    <property type="entry name" value="MFS_MefA_like"/>
    <property type="match status" value="1"/>
</dbReference>
<feature type="transmembrane region" description="Helical" evidence="7">
    <location>
        <begin position="350"/>
        <end position="371"/>
    </location>
</feature>
<evidence type="ECO:0000256" key="1">
    <source>
        <dbReference type="ARBA" id="ARBA00004651"/>
    </source>
</evidence>
<proteinExistence type="predicted"/>
<dbReference type="Gene3D" id="1.20.1250.20">
    <property type="entry name" value="MFS general substrate transporter like domains"/>
    <property type="match status" value="1"/>
</dbReference>
<keyword evidence="4 7" id="KW-1133">Transmembrane helix</keyword>
<dbReference type="PANTHER" id="PTHR23513">
    <property type="entry name" value="INTEGRAL MEMBRANE EFFLUX PROTEIN-RELATED"/>
    <property type="match status" value="1"/>
</dbReference>
<evidence type="ECO:0000256" key="7">
    <source>
        <dbReference type="SAM" id="Phobius"/>
    </source>
</evidence>
<feature type="transmembrane region" description="Helical" evidence="7">
    <location>
        <begin position="377"/>
        <end position="398"/>
    </location>
</feature>
<comment type="subcellular location">
    <subcellularLocation>
        <location evidence="1">Cell membrane</location>
        <topology evidence="1">Multi-pass membrane protein</topology>
    </subcellularLocation>
</comment>
<dbReference type="RefSeq" id="WP_289458033.1">
    <property type="nucleotide sequence ID" value="NZ_JAUCML010000003.1"/>
</dbReference>
<gene>
    <name evidence="9" type="ORF">QUG92_05860</name>
</gene>
<protein>
    <submittedName>
        <fullName evidence="9">MFS transporter</fullName>
    </submittedName>
</protein>
<evidence type="ECO:0000256" key="5">
    <source>
        <dbReference type="ARBA" id="ARBA00023136"/>
    </source>
</evidence>
<reference evidence="9 10" key="1">
    <citation type="submission" date="2023-06" db="EMBL/GenBank/DDBJ databases">
        <authorList>
            <person name="Feng G."/>
            <person name="Li J."/>
            <person name="Zhu H."/>
        </authorList>
    </citation>
    <scope>NUCLEOTIDE SEQUENCE [LARGE SCALE GENOMIC DNA]</scope>
    <source>
        <strain evidence="9 10">RHCKG23</strain>
    </source>
</reference>
<organism evidence="9 10">
    <name type="scientific">Curtobacterium citri</name>
    <dbReference type="NCBI Taxonomy" id="3055139"/>
    <lineage>
        <taxon>Bacteria</taxon>
        <taxon>Bacillati</taxon>
        <taxon>Actinomycetota</taxon>
        <taxon>Actinomycetes</taxon>
        <taxon>Micrococcales</taxon>
        <taxon>Microbacteriaceae</taxon>
        <taxon>Curtobacterium</taxon>
    </lineage>
</organism>
<evidence type="ECO:0000256" key="4">
    <source>
        <dbReference type="ARBA" id="ARBA00022989"/>
    </source>
</evidence>
<evidence type="ECO:0000313" key="10">
    <source>
        <dbReference type="Proteomes" id="UP001237823"/>
    </source>
</evidence>
<keyword evidence="3 7" id="KW-0812">Transmembrane</keyword>
<accession>A0ABT7T4X4</accession>
<dbReference type="Pfam" id="PF07690">
    <property type="entry name" value="MFS_1"/>
    <property type="match status" value="2"/>
</dbReference>
<evidence type="ECO:0000256" key="2">
    <source>
        <dbReference type="ARBA" id="ARBA00022475"/>
    </source>
</evidence>
<dbReference type="PANTHER" id="PTHR23513:SF6">
    <property type="entry name" value="MAJOR FACILITATOR SUPERFAMILY ASSOCIATED DOMAIN-CONTAINING PROTEIN"/>
    <property type="match status" value="1"/>
</dbReference>
<dbReference type="Proteomes" id="UP001237823">
    <property type="component" value="Unassembled WGS sequence"/>
</dbReference>
<feature type="transmembrane region" description="Helical" evidence="7">
    <location>
        <begin position="42"/>
        <end position="64"/>
    </location>
</feature>
<evidence type="ECO:0000259" key="8">
    <source>
        <dbReference type="PROSITE" id="PS50850"/>
    </source>
</evidence>
<sequence>MNAHWRLRSLLAVQVVSRTGNVATTIAVPFVVLSRGGSATDVGIAAFAATVPIVLGGAFGGVLVERFGFVRSSVASDLVSAVTLVAIPLLAWTVGLPSWALLALVFLGGLFDTPGESGRRVLLPGLADAAGIPLERAVGHFEASVRFSVLLGAPAAGLLVGAVGPLPALAVTAAVFTAAALLAVLTLRGATVAPATEDTPVEPSAGYWRDLGAGLRFCARDPLFRLVIALVLVTNLLDAARSTALLPLYADRLLDGAQSLGIVSGTFGGAAFLGSLVFGYVAHRVPRRITFVVCFALAGGPSLVVPALGLGLPWVLGACVVSGLAAGALNPILGAVELERIPAAMRARVFGLLSAGSWAGIPLGGLFGGIAADGIGVTTTFCVVAVVYTVVTLSPLLGGSWRLMERPRVASAGEPGPALARSGSRNAPVDEGHD</sequence>
<keyword evidence="5 7" id="KW-0472">Membrane</keyword>
<dbReference type="SUPFAM" id="SSF103473">
    <property type="entry name" value="MFS general substrate transporter"/>
    <property type="match status" value="1"/>
</dbReference>
<feature type="transmembrane region" description="Helical" evidence="7">
    <location>
        <begin position="314"/>
        <end position="338"/>
    </location>
</feature>
<comment type="caution">
    <text evidence="9">The sequence shown here is derived from an EMBL/GenBank/DDBJ whole genome shotgun (WGS) entry which is preliminary data.</text>
</comment>
<feature type="transmembrane region" description="Helical" evidence="7">
    <location>
        <begin position="289"/>
        <end position="308"/>
    </location>
</feature>
<dbReference type="EMBL" id="JAUCML010000003">
    <property type="protein sequence ID" value="MDM7884626.1"/>
    <property type="molecule type" value="Genomic_DNA"/>
</dbReference>
<keyword evidence="2" id="KW-1003">Cell membrane</keyword>
<keyword evidence="10" id="KW-1185">Reference proteome</keyword>
<name>A0ABT7T4X4_9MICO</name>